<name>A0ABX2IYB8_9RHOB</name>
<accession>A0ABX2IYB8</accession>
<dbReference type="InterPro" id="IPR009056">
    <property type="entry name" value="Cyt_c-like_dom"/>
</dbReference>
<evidence type="ECO:0000256" key="4">
    <source>
        <dbReference type="PROSITE-ProRule" id="PRU00433"/>
    </source>
</evidence>
<keyword evidence="2 4" id="KW-0479">Metal-binding</keyword>
<evidence type="ECO:0000256" key="5">
    <source>
        <dbReference type="SAM" id="SignalP"/>
    </source>
</evidence>
<dbReference type="Proteomes" id="UP000777935">
    <property type="component" value="Unassembled WGS sequence"/>
</dbReference>
<sequence>MRVIVSIVLLCLTASIVSADDKRFSLTAPDFLRNSGFLQHILPRFSMKTGIKIDDGDGLVFQTRPAGQVVFSSQGTHYFLDGVDTKAEQRFRDWLISDIGRRTIESFENDAGVTFQAVAEQAETVQAADFTGDAIKGETLSLALCGRCHVVNDTNRMNDIGSTPSFAVLRTFSDWDVRFQIFYTLKPHGAFTQVDGVTDPFDPLRPSPIAPIAMTIQDLDAIIAFVATVQPADLGAPIQHQ</sequence>
<reference evidence="7 8" key="1">
    <citation type="submission" date="2020-06" db="EMBL/GenBank/DDBJ databases">
        <title>Sulfitobacter algicola sp. nov., isolated from green algae.</title>
        <authorList>
            <person name="Wang C."/>
        </authorList>
    </citation>
    <scope>NUCLEOTIDE SEQUENCE [LARGE SCALE GENOMIC DNA]</scope>
    <source>
        <strain evidence="7 8">1151</strain>
    </source>
</reference>
<dbReference type="InterPro" id="IPR036909">
    <property type="entry name" value="Cyt_c-like_dom_sf"/>
</dbReference>
<feature type="signal peptide" evidence="5">
    <location>
        <begin position="1"/>
        <end position="19"/>
    </location>
</feature>
<dbReference type="PROSITE" id="PS51007">
    <property type="entry name" value="CYTC"/>
    <property type="match status" value="1"/>
</dbReference>
<evidence type="ECO:0000259" key="6">
    <source>
        <dbReference type="PROSITE" id="PS51007"/>
    </source>
</evidence>
<evidence type="ECO:0000256" key="1">
    <source>
        <dbReference type="ARBA" id="ARBA00022617"/>
    </source>
</evidence>
<feature type="chain" id="PRO_5046090040" description="Cytochrome c domain-containing protein" evidence="5">
    <location>
        <begin position="20"/>
        <end position="241"/>
    </location>
</feature>
<dbReference type="EMBL" id="JABUFE010000007">
    <property type="protein sequence ID" value="NSX55566.1"/>
    <property type="molecule type" value="Genomic_DNA"/>
</dbReference>
<gene>
    <name evidence="7" type="ORF">HRQ87_12205</name>
</gene>
<proteinExistence type="predicted"/>
<protein>
    <recommendedName>
        <fullName evidence="6">Cytochrome c domain-containing protein</fullName>
    </recommendedName>
</protein>
<keyword evidence="1 4" id="KW-0349">Heme</keyword>
<evidence type="ECO:0000313" key="8">
    <source>
        <dbReference type="Proteomes" id="UP000777935"/>
    </source>
</evidence>
<keyword evidence="8" id="KW-1185">Reference proteome</keyword>
<keyword evidence="3 4" id="KW-0408">Iron</keyword>
<organism evidence="7 8">
    <name type="scientific">Parasulfitobacter algicola</name>
    <dbReference type="NCBI Taxonomy" id="2614809"/>
    <lineage>
        <taxon>Bacteria</taxon>
        <taxon>Pseudomonadati</taxon>
        <taxon>Pseudomonadota</taxon>
        <taxon>Alphaproteobacteria</taxon>
        <taxon>Rhodobacterales</taxon>
        <taxon>Roseobacteraceae</taxon>
        <taxon>Parasulfitobacter</taxon>
    </lineage>
</organism>
<comment type="caution">
    <text evidence="7">The sequence shown here is derived from an EMBL/GenBank/DDBJ whole genome shotgun (WGS) entry which is preliminary data.</text>
</comment>
<evidence type="ECO:0000256" key="2">
    <source>
        <dbReference type="ARBA" id="ARBA00022723"/>
    </source>
</evidence>
<evidence type="ECO:0000313" key="7">
    <source>
        <dbReference type="EMBL" id="NSX55566.1"/>
    </source>
</evidence>
<dbReference type="SUPFAM" id="SSF46626">
    <property type="entry name" value="Cytochrome c"/>
    <property type="match status" value="1"/>
</dbReference>
<feature type="domain" description="Cytochrome c" evidence="6">
    <location>
        <begin position="132"/>
        <end position="230"/>
    </location>
</feature>
<keyword evidence="5" id="KW-0732">Signal</keyword>
<evidence type="ECO:0000256" key="3">
    <source>
        <dbReference type="ARBA" id="ARBA00023004"/>
    </source>
</evidence>